<dbReference type="OrthoDB" id="9802944at2"/>
<gene>
    <name evidence="6" type="primary">soxR</name>
    <name evidence="6" type="ORF">FAP39_09140</name>
</gene>
<dbReference type="PROSITE" id="PS00552">
    <property type="entry name" value="HTH_MERR_1"/>
    <property type="match status" value="1"/>
</dbReference>
<dbReference type="PANTHER" id="PTHR30204">
    <property type="entry name" value="REDOX-CYCLING DRUG-SENSING TRANSCRIPTIONAL ACTIVATOR SOXR"/>
    <property type="match status" value="1"/>
</dbReference>
<keyword evidence="1" id="KW-0001">2Fe-2S</keyword>
<dbReference type="InterPro" id="IPR009061">
    <property type="entry name" value="DNA-bd_dom_put_sf"/>
</dbReference>
<evidence type="ECO:0000256" key="1">
    <source>
        <dbReference type="ARBA" id="ARBA00022714"/>
    </source>
</evidence>
<dbReference type="RefSeq" id="WP_138016098.1">
    <property type="nucleotide sequence ID" value="NZ_SULI01000009.1"/>
</dbReference>
<dbReference type="InterPro" id="IPR047057">
    <property type="entry name" value="MerR_fam"/>
</dbReference>
<evidence type="ECO:0000313" key="7">
    <source>
        <dbReference type="Proteomes" id="UP000306575"/>
    </source>
</evidence>
<dbReference type="EMBL" id="SULI01000009">
    <property type="protein sequence ID" value="TKZ20692.1"/>
    <property type="molecule type" value="Genomic_DNA"/>
</dbReference>
<dbReference type="SUPFAM" id="SSF46955">
    <property type="entry name" value="Putative DNA-binding domain"/>
    <property type="match status" value="1"/>
</dbReference>
<comment type="caution">
    <text evidence="6">The sequence shown here is derived from an EMBL/GenBank/DDBJ whole genome shotgun (WGS) entry which is preliminary data.</text>
</comment>
<evidence type="ECO:0000313" key="6">
    <source>
        <dbReference type="EMBL" id="TKZ20692.1"/>
    </source>
</evidence>
<evidence type="ECO:0000259" key="5">
    <source>
        <dbReference type="PROSITE" id="PS50937"/>
    </source>
</evidence>
<dbReference type="GO" id="GO:0051537">
    <property type="term" value="F:2 iron, 2 sulfur cluster binding"/>
    <property type="evidence" value="ECO:0007669"/>
    <property type="project" value="UniProtKB-KW"/>
</dbReference>
<evidence type="ECO:0000256" key="4">
    <source>
        <dbReference type="ARBA" id="ARBA00023125"/>
    </source>
</evidence>
<dbReference type="NCBIfam" id="TIGR01950">
    <property type="entry name" value="SoxR"/>
    <property type="match status" value="1"/>
</dbReference>
<dbReference type="Gene3D" id="1.10.1660.10">
    <property type="match status" value="1"/>
</dbReference>
<reference evidence="6 7" key="1">
    <citation type="submission" date="2019-04" db="EMBL/GenBank/DDBJ databases">
        <title>Genome sequence of Pelagicola litoralis CL-ES2.</title>
        <authorList>
            <person name="Cao J."/>
        </authorList>
    </citation>
    <scope>NUCLEOTIDE SEQUENCE [LARGE SCALE GENOMIC DNA]</scope>
    <source>
        <strain evidence="6 7">CL-ES2</strain>
    </source>
</reference>
<dbReference type="InterPro" id="IPR000551">
    <property type="entry name" value="MerR-type_HTH_dom"/>
</dbReference>
<accession>A0A4U7N4H9</accession>
<keyword evidence="4" id="KW-0238">DNA-binding</keyword>
<evidence type="ECO:0000256" key="3">
    <source>
        <dbReference type="ARBA" id="ARBA00023014"/>
    </source>
</evidence>
<dbReference type="GO" id="GO:0006979">
    <property type="term" value="P:response to oxidative stress"/>
    <property type="evidence" value="ECO:0007669"/>
    <property type="project" value="InterPro"/>
</dbReference>
<evidence type="ECO:0000256" key="2">
    <source>
        <dbReference type="ARBA" id="ARBA00023004"/>
    </source>
</evidence>
<dbReference type="GO" id="GO:0003700">
    <property type="term" value="F:DNA-binding transcription factor activity"/>
    <property type="evidence" value="ECO:0007669"/>
    <property type="project" value="InterPro"/>
</dbReference>
<dbReference type="PROSITE" id="PS50937">
    <property type="entry name" value="HTH_MERR_2"/>
    <property type="match status" value="1"/>
</dbReference>
<keyword evidence="3" id="KW-0411">Iron-sulfur</keyword>
<dbReference type="GO" id="GO:0003677">
    <property type="term" value="F:DNA binding"/>
    <property type="evidence" value="ECO:0007669"/>
    <property type="project" value="UniProtKB-KW"/>
</dbReference>
<feature type="domain" description="HTH merR-type" evidence="5">
    <location>
        <begin position="10"/>
        <end position="78"/>
    </location>
</feature>
<proteinExistence type="predicted"/>
<dbReference type="SMART" id="SM00422">
    <property type="entry name" value="HTH_MERR"/>
    <property type="match status" value="1"/>
</dbReference>
<sequence>MNSKNISKGGLTIGDIASRTGLAPSAIRFYEDKGLLTPFRNAGGQRRYDRADIRRLSFVMITQGLGFSIADIQAALATLPEGRTPTKRDWQRLSSAFRRDLDTRITQMQSLRDRLDGCIGCGCLSLKACKLYNPQDRARTKGQGPRYLLGDSASEITPP</sequence>
<dbReference type="PRINTS" id="PR00040">
    <property type="entry name" value="HTHMERR"/>
</dbReference>
<dbReference type="Proteomes" id="UP000306575">
    <property type="component" value="Unassembled WGS sequence"/>
</dbReference>
<protein>
    <submittedName>
        <fullName evidence="6">Redox-sensitive transcriptional activator SoxR</fullName>
    </submittedName>
</protein>
<organism evidence="6 7">
    <name type="scientific">Shimia litoralis</name>
    <dbReference type="NCBI Taxonomy" id="420403"/>
    <lineage>
        <taxon>Bacteria</taxon>
        <taxon>Pseudomonadati</taxon>
        <taxon>Pseudomonadota</taxon>
        <taxon>Alphaproteobacteria</taxon>
        <taxon>Rhodobacterales</taxon>
        <taxon>Roseobacteraceae</taxon>
    </lineage>
</organism>
<dbReference type="PANTHER" id="PTHR30204:SF0">
    <property type="entry name" value="REDOX-SENSITIVE TRANSCRIPTIONAL ACTIVATOR SOXR"/>
    <property type="match status" value="1"/>
</dbReference>
<dbReference type="AlphaFoldDB" id="A0A4U7N4H9"/>
<dbReference type="Pfam" id="PF13411">
    <property type="entry name" value="MerR_1"/>
    <property type="match status" value="1"/>
</dbReference>
<dbReference type="CDD" id="cd01110">
    <property type="entry name" value="HTH_SoxR"/>
    <property type="match status" value="1"/>
</dbReference>
<keyword evidence="2" id="KW-0408">Iron</keyword>
<name>A0A4U7N4H9_9RHOB</name>
<keyword evidence="7" id="KW-1185">Reference proteome</keyword>
<dbReference type="InterPro" id="IPR010211">
    <property type="entry name" value="Redox-sen_tscrpt-act_SoxR"/>
</dbReference>
<keyword evidence="1" id="KW-0479">Metal-binding</keyword>